<dbReference type="PANTHER" id="PTHR30213">
    <property type="entry name" value="INNER MEMBRANE PROTEIN YHJD"/>
    <property type="match status" value="1"/>
</dbReference>
<evidence type="ECO:0000256" key="5">
    <source>
        <dbReference type="ARBA" id="ARBA00023136"/>
    </source>
</evidence>
<dbReference type="NCBIfam" id="TIGR00765">
    <property type="entry name" value="yihY_not_rbn"/>
    <property type="match status" value="1"/>
</dbReference>
<feature type="transmembrane region" description="Helical" evidence="6">
    <location>
        <begin position="176"/>
        <end position="195"/>
    </location>
</feature>
<dbReference type="InterPro" id="IPR017039">
    <property type="entry name" value="Virul_fac_BrkB"/>
</dbReference>
<comment type="caution">
    <text evidence="7">The sequence shown here is derived from an EMBL/GenBank/DDBJ whole genome shotgun (WGS) entry which is preliminary data.</text>
</comment>
<dbReference type="PANTHER" id="PTHR30213:SF0">
    <property type="entry name" value="UPF0761 MEMBRANE PROTEIN YIHY"/>
    <property type="match status" value="1"/>
</dbReference>
<evidence type="ECO:0000313" key="8">
    <source>
        <dbReference type="Proteomes" id="UP000469724"/>
    </source>
</evidence>
<dbReference type="Proteomes" id="UP000469724">
    <property type="component" value="Unassembled WGS sequence"/>
</dbReference>
<reference evidence="7 8" key="1">
    <citation type="submission" date="2020-02" db="EMBL/GenBank/DDBJ databases">
        <title>Comparative genomics of sulfur disproportionating microorganisms.</title>
        <authorList>
            <person name="Ward L.M."/>
            <person name="Bertran E."/>
            <person name="Johnston D.T."/>
        </authorList>
    </citation>
    <scope>NUCLEOTIDE SEQUENCE [LARGE SCALE GENOMIC DNA]</scope>
    <source>
        <strain evidence="7 8">DSM 3696</strain>
    </source>
</reference>
<gene>
    <name evidence="7" type="ORF">G3N56_13805</name>
</gene>
<keyword evidence="3 6" id="KW-0812">Transmembrane</keyword>
<keyword evidence="5 6" id="KW-0472">Membrane</keyword>
<keyword evidence="4 6" id="KW-1133">Transmembrane helix</keyword>
<dbReference type="GO" id="GO:0005886">
    <property type="term" value="C:plasma membrane"/>
    <property type="evidence" value="ECO:0007669"/>
    <property type="project" value="UniProtKB-SubCell"/>
</dbReference>
<feature type="transmembrane region" description="Helical" evidence="6">
    <location>
        <begin position="235"/>
        <end position="258"/>
    </location>
</feature>
<evidence type="ECO:0000256" key="1">
    <source>
        <dbReference type="ARBA" id="ARBA00004651"/>
    </source>
</evidence>
<keyword evidence="2" id="KW-1003">Cell membrane</keyword>
<name>A0A7K3NNN8_9BACT</name>
<keyword evidence="8" id="KW-1185">Reference proteome</keyword>
<accession>A0A7K3NNN8</accession>
<protein>
    <submittedName>
        <fullName evidence="7">YihY/virulence factor BrkB family protein</fullName>
    </submittedName>
</protein>
<dbReference type="EMBL" id="JAAGRQ010000063">
    <property type="protein sequence ID" value="NDY57806.1"/>
    <property type="molecule type" value="Genomic_DNA"/>
</dbReference>
<dbReference type="RefSeq" id="WP_163302888.1">
    <property type="nucleotide sequence ID" value="NZ_JAAGRQ010000063.1"/>
</dbReference>
<comment type="subcellular location">
    <subcellularLocation>
        <location evidence="1">Cell membrane</location>
        <topology evidence="1">Multi-pass membrane protein</topology>
    </subcellularLocation>
</comment>
<evidence type="ECO:0000256" key="3">
    <source>
        <dbReference type="ARBA" id="ARBA00022692"/>
    </source>
</evidence>
<feature type="transmembrane region" description="Helical" evidence="6">
    <location>
        <begin position="31"/>
        <end position="53"/>
    </location>
</feature>
<dbReference type="AlphaFoldDB" id="A0A7K3NNN8"/>
<evidence type="ECO:0000256" key="6">
    <source>
        <dbReference type="SAM" id="Phobius"/>
    </source>
</evidence>
<dbReference type="PIRSF" id="PIRSF035875">
    <property type="entry name" value="RNase_BN"/>
    <property type="match status" value="1"/>
</dbReference>
<evidence type="ECO:0000256" key="4">
    <source>
        <dbReference type="ARBA" id="ARBA00022989"/>
    </source>
</evidence>
<feature type="transmembrane region" description="Helical" evidence="6">
    <location>
        <begin position="93"/>
        <end position="112"/>
    </location>
</feature>
<feature type="transmembrane region" description="Helical" evidence="6">
    <location>
        <begin position="133"/>
        <end position="156"/>
    </location>
</feature>
<dbReference type="Pfam" id="PF03631">
    <property type="entry name" value="Virul_fac_BrkB"/>
    <property type="match status" value="1"/>
</dbReference>
<organism evidence="7 8">
    <name type="scientific">Desulfolutivibrio sulfodismutans</name>
    <dbReference type="NCBI Taxonomy" id="63561"/>
    <lineage>
        <taxon>Bacteria</taxon>
        <taxon>Pseudomonadati</taxon>
        <taxon>Thermodesulfobacteriota</taxon>
        <taxon>Desulfovibrionia</taxon>
        <taxon>Desulfovibrionales</taxon>
        <taxon>Desulfovibrionaceae</taxon>
        <taxon>Desulfolutivibrio</taxon>
    </lineage>
</organism>
<evidence type="ECO:0000256" key="2">
    <source>
        <dbReference type="ARBA" id="ARBA00022475"/>
    </source>
</evidence>
<evidence type="ECO:0000313" key="7">
    <source>
        <dbReference type="EMBL" id="NDY57806.1"/>
    </source>
</evidence>
<sequence length="287" mass="32222">MNTTALDILRTARAATRDFFRHQGLTQAAALAFYALISFIPMGFLLISLHGMLVGDTWEAQLLVKRHLGEVAPWADDLLVGRMRRLVWAAPHLRWPSLVFIAWTSCLFFSALRATLRHPWKGGEERAPLLRRAAAWLGGPVVSGLLTAVLTGLLVLANTSEEIFPSGRLWGEALRVVWSLCCLATLFFCIYALGLPHIRPLRAAGPLCLGLAVAAYAVTAVFTWFVTAMPRYNMVYGSLAGAVLFVLWLHYSTAVILWGGHFLRIWRQGHAPKKYGRWFRLRRKRKD</sequence>
<proteinExistence type="predicted"/>
<feature type="transmembrane region" description="Helical" evidence="6">
    <location>
        <begin position="207"/>
        <end position="229"/>
    </location>
</feature>